<keyword evidence="1" id="KW-0812">Transmembrane</keyword>
<dbReference type="Proteomes" id="UP000002033">
    <property type="component" value="Chromosome"/>
</dbReference>
<evidence type="ECO:0000313" key="3">
    <source>
        <dbReference type="Proteomes" id="UP000002033"/>
    </source>
</evidence>
<proteinExistence type="predicted"/>
<evidence type="ECO:0000256" key="1">
    <source>
        <dbReference type="SAM" id="Phobius"/>
    </source>
</evidence>
<reference evidence="3" key="1">
    <citation type="journal article" date="2011" name="J. Bacteriol.">
        <title>Genome sequences of eight morphologically diverse alphaproteobacteria.</title>
        <authorList>
            <consortium name="US DOE Joint Genome Institute"/>
            <person name="Brown P.J."/>
            <person name="Kysela D.T."/>
            <person name="Buechlein A."/>
            <person name="Hemmerich C."/>
            <person name="Brun Y.V."/>
        </authorList>
    </citation>
    <scope>NUCLEOTIDE SEQUENCE [LARGE SCALE GENOMIC DNA]</scope>
    <source>
        <strain evidence="3">ATCC 51888 / DSM 1869 / NCIB 11706 / TK 0415</strain>
    </source>
</reference>
<evidence type="ECO:0000313" key="2">
    <source>
        <dbReference type="EMBL" id="ADJ22436.1"/>
    </source>
</evidence>
<feature type="transmembrane region" description="Helical" evidence="1">
    <location>
        <begin position="23"/>
        <end position="42"/>
    </location>
</feature>
<dbReference type="EMBL" id="CP002083">
    <property type="protein sequence ID" value="ADJ22436.1"/>
    <property type="molecule type" value="Genomic_DNA"/>
</dbReference>
<dbReference type="KEGG" id="hdn:Hden_0615"/>
<keyword evidence="3" id="KW-1185">Reference proteome</keyword>
<dbReference type="HOGENOM" id="CLU_2537993_0_0_5"/>
<keyword evidence="1" id="KW-0472">Membrane</keyword>
<name>D8JSV1_HYPDA</name>
<gene>
    <name evidence="2" type="ordered locus">Hden_0615</name>
</gene>
<organism evidence="2 3">
    <name type="scientific">Hyphomicrobium denitrificans (strain ATCC 51888 / DSM 1869 / NCIMB 11706 / TK 0415)</name>
    <dbReference type="NCBI Taxonomy" id="582899"/>
    <lineage>
        <taxon>Bacteria</taxon>
        <taxon>Pseudomonadati</taxon>
        <taxon>Pseudomonadota</taxon>
        <taxon>Alphaproteobacteria</taxon>
        <taxon>Hyphomicrobiales</taxon>
        <taxon>Hyphomicrobiaceae</taxon>
        <taxon>Hyphomicrobium</taxon>
    </lineage>
</organism>
<protein>
    <submittedName>
        <fullName evidence="2">Uncharacterized protein</fullName>
    </submittedName>
</protein>
<sequence length="83" mass="9231">METTHSRVIESFDDVIRTENLRIAMGHPTLPILFFAWAMLILRSKFVWARSVGYLAKRIGSRLGPGLGSGAQLFCLARVRIGG</sequence>
<dbReference type="STRING" id="582899.Hden_0615"/>
<dbReference type="AlphaFoldDB" id="D8JSV1"/>
<keyword evidence="1" id="KW-1133">Transmembrane helix</keyword>
<accession>D8JSV1</accession>